<evidence type="ECO:0000313" key="2">
    <source>
        <dbReference type="Proteomes" id="UP000663869"/>
    </source>
</evidence>
<name>A0A818HI58_9BILA</name>
<dbReference type="EMBL" id="CAJNYU010002110">
    <property type="protein sequence ID" value="CAF3506609.1"/>
    <property type="molecule type" value="Genomic_DNA"/>
</dbReference>
<comment type="caution">
    <text evidence="1">The sequence shown here is derived from an EMBL/GenBank/DDBJ whole genome shotgun (WGS) entry which is preliminary data.</text>
</comment>
<dbReference type="AlphaFoldDB" id="A0A818HI58"/>
<dbReference type="Proteomes" id="UP000663869">
    <property type="component" value="Unassembled WGS sequence"/>
</dbReference>
<evidence type="ECO:0000313" key="1">
    <source>
        <dbReference type="EMBL" id="CAF3506609.1"/>
    </source>
</evidence>
<proteinExistence type="predicted"/>
<dbReference type="InterPro" id="IPR036691">
    <property type="entry name" value="Endo/exonu/phosph_ase_sf"/>
</dbReference>
<reference evidence="1" key="1">
    <citation type="submission" date="2021-02" db="EMBL/GenBank/DDBJ databases">
        <authorList>
            <person name="Nowell W R."/>
        </authorList>
    </citation>
    <scope>NUCLEOTIDE SEQUENCE</scope>
</reference>
<sequence length="326" mass="36473">MNVCDLFIGTNSERRQLSKIIEEWNTKSSISSISKEWRKKRPNGSTENLSIILYNCECLSTHIADLDILLSVYTPQIFILTGVGSSIKNLPKMTSYYWISQEGTNSFGGVAMLIHNTLKTKITMQQSDFLLIELDILPKPIFVGAIYVPPKSLPEVEAVAERLDNEMNTDLEPDCEAIVNNHKSHKQQGLGQPSILTTSNNSSIEMDRSTTMKNQKKVDAGNGFNTLRDIQYVTKDKENEHDEEVLSSCDDVDDCEIDDDSDSTDAMIGITNSLTLAARSKSASVNKVKPQQSKKSLSYASKKHLVKQHRNDCAINNFFLQAVMEI</sequence>
<gene>
    <name evidence="1" type="ORF">FME351_LOCUS17112</name>
</gene>
<dbReference type="Gene3D" id="3.60.10.10">
    <property type="entry name" value="Endonuclease/exonuclease/phosphatase"/>
    <property type="match status" value="1"/>
</dbReference>
<protein>
    <submittedName>
        <fullName evidence="1">Uncharacterized protein</fullName>
    </submittedName>
</protein>
<organism evidence="1 2">
    <name type="scientific">Rotaria socialis</name>
    <dbReference type="NCBI Taxonomy" id="392032"/>
    <lineage>
        <taxon>Eukaryota</taxon>
        <taxon>Metazoa</taxon>
        <taxon>Spiralia</taxon>
        <taxon>Gnathifera</taxon>
        <taxon>Rotifera</taxon>
        <taxon>Eurotatoria</taxon>
        <taxon>Bdelloidea</taxon>
        <taxon>Philodinida</taxon>
        <taxon>Philodinidae</taxon>
        <taxon>Rotaria</taxon>
    </lineage>
</organism>
<accession>A0A818HI58</accession>